<dbReference type="Pfam" id="PF03466">
    <property type="entry name" value="LysR_substrate"/>
    <property type="match status" value="1"/>
</dbReference>
<dbReference type="PANTHER" id="PTHR30537:SF3">
    <property type="entry name" value="TRANSCRIPTIONAL REGULATORY PROTEIN"/>
    <property type="match status" value="1"/>
</dbReference>
<dbReference type="Gene3D" id="3.40.190.290">
    <property type="match status" value="1"/>
</dbReference>
<dbReference type="SUPFAM" id="SSF46785">
    <property type="entry name" value="Winged helix' DNA-binding domain"/>
    <property type="match status" value="1"/>
</dbReference>
<keyword evidence="2" id="KW-0805">Transcription regulation</keyword>
<comment type="caution">
    <text evidence="6">The sequence shown here is derived from an EMBL/GenBank/DDBJ whole genome shotgun (WGS) entry which is preliminary data.</text>
</comment>
<protein>
    <submittedName>
        <fullName evidence="6">LysR family transcriptional regulator</fullName>
    </submittedName>
</protein>
<gene>
    <name evidence="6" type="ORF">HHI_02972</name>
</gene>
<evidence type="ECO:0000256" key="2">
    <source>
        <dbReference type="ARBA" id="ARBA00023015"/>
    </source>
</evidence>
<evidence type="ECO:0000256" key="3">
    <source>
        <dbReference type="ARBA" id="ARBA00023125"/>
    </source>
</evidence>
<dbReference type="Proteomes" id="UP000025061">
    <property type="component" value="Unassembled WGS sequence"/>
</dbReference>
<keyword evidence="3" id="KW-0238">DNA-binding</keyword>
<keyword evidence="4" id="KW-0804">Transcription</keyword>
<evidence type="ECO:0000256" key="4">
    <source>
        <dbReference type="ARBA" id="ARBA00023163"/>
    </source>
</evidence>
<comment type="similarity">
    <text evidence="1">Belongs to the LysR transcriptional regulatory family.</text>
</comment>
<keyword evidence="7" id="KW-1185">Reference proteome</keyword>
<dbReference type="PANTHER" id="PTHR30537">
    <property type="entry name" value="HTH-TYPE TRANSCRIPTIONAL REGULATOR"/>
    <property type="match status" value="1"/>
</dbReference>
<organism evidence="6 7">
    <name type="scientific">Hyphomonas hirschiana VP5</name>
    <dbReference type="NCBI Taxonomy" id="1280951"/>
    <lineage>
        <taxon>Bacteria</taxon>
        <taxon>Pseudomonadati</taxon>
        <taxon>Pseudomonadota</taxon>
        <taxon>Alphaproteobacteria</taxon>
        <taxon>Hyphomonadales</taxon>
        <taxon>Hyphomonadaceae</taxon>
        <taxon>Hyphomonas</taxon>
    </lineage>
</organism>
<accession>A0A059FY98</accession>
<dbReference type="PROSITE" id="PS50931">
    <property type="entry name" value="HTH_LYSR"/>
    <property type="match status" value="1"/>
</dbReference>
<evidence type="ECO:0000256" key="1">
    <source>
        <dbReference type="ARBA" id="ARBA00009437"/>
    </source>
</evidence>
<dbReference type="InterPro" id="IPR000847">
    <property type="entry name" value="LysR_HTH_N"/>
</dbReference>
<feature type="domain" description="HTH lysR-type" evidence="5">
    <location>
        <begin position="1"/>
        <end position="63"/>
    </location>
</feature>
<dbReference type="PATRIC" id="fig|1280951.3.peg.600"/>
<dbReference type="GO" id="GO:0043565">
    <property type="term" value="F:sequence-specific DNA binding"/>
    <property type="evidence" value="ECO:0007669"/>
    <property type="project" value="TreeGrafter"/>
</dbReference>
<dbReference type="GO" id="GO:0003700">
    <property type="term" value="F:DNA-binding transcription factor activity"/>
    <property type="evidence" value="ECO:0007669"/>
    <property type="project" value="InterPro"/>
</dbReference>
<dbReference type="OrthoDB" id="9798121at2"/>
<dbReference type="SUPFAM" id="SSF53850">
    <property type="entry name" value="Periplasmic binding protein-like II"/>
    <property type="match status" value="1"/>
</dbReference>
<dbReference type="InterPro" id="IPR058163">
    <property type="entry name" value="LysR-type_TF_proteobact-type"/>
</dbReference>
<dbReference type="InterPro" id="IPR036390">
    <property type="entry name" value="WH_DNA-bd_sf"/>
</dbReference>
<dbReference type="AlphaFoldDB" id="A0A059FY98"/>
<dbReference type="RefSeq" id="WP_011646366.1">
    <property type="nucleotide sequence ID" value="NZ_ARYI01000002.1"/>
</dbReference>
<name>A0A059FY98_9PROT</name>
<dbReference type="InterPro" id="IPR005119">
    <property type="entry name" value="LysR_subst-bd"/>
</dbReference>
<evidence type="ECO:0000313" key="7">
    <source>
        <dbReference type="Proteomes" id="UP000025061"/>
    </source>
</evidence>
<evidence type="ECO:0000259" key="5">
    <source>
        <dbReference type="PROSITE" id="PS50931"/>
    </source>
</evidence>
<sequence>MNIEAGSWDHIRSFLAVLEEGSLSRAARVLSLTQPTLSRHIDQLEATLGGPLFTRSPRGLIPTDKARMIEPYARTIAASAAAMARAASGAAGEMTGAVRISASEVVGIELLPEMLAPLREAYPGLTFEILPTNQSSDLLRRDADIAVRMVRPQQGALLARKVGDVMLGLFARRDYLEKYGTPRSMKDVAGHALIGFDHETISVQALRGMGLTLDRASFAWRTDSDLAQTNLIRAGAGIGVCQAGLARRHGALVQVLPEDFTFPMETWVTMHEELKGVTRMKAVFDHLSEAMTAYIRNQESPA</sequence>
<dbReference type="EMBL" id="ARYI01000002">
    <property type="protein sequence ID" value="KCZ95699.1"/>
    <property type="molecule type" value="Genomic_DNA"/>
</dbReference>
<dbReference type="GO" id="GO:0006351">
    <property type="term" value="P:DNA-templated transcription"/>
    <property type="evidence" value="ECO:0007669"/>
    <property type="project" value="TreeGrafter"/>
</dbReference>
<dbReference type="PRINTS" id="PR00039">
    <property type="entry name" value="HTHLYSR"/>
</dbReference>
<dbReference type="Pfam" id="PF00126">
    <property type="entry name" value="HTH_1"/>
    <property type="match status" value="1"/>
</dbReference>
<reference evidence="6 7" key="1">
    <citation type="submission" date="2013-04" db="EMBL/GenBank/DDBJ databases">
        <title>Hyphomonas hirschiana VP5 Genome Sequencing.</title>
        <authorList>
            <person name="Lai Q."/>
            <person name="Shao Z."/>
        </authorList>
    </citation>
    <scope>NUCLEOTIDE SEQUENCE [LARGE SCALE GENOMIC DNA]</scope>
    <source>
        <strain evidence="6 7">VP5</strain>
    </source>
</reference>
<dbReference type="Gene3D" id="1.10.10.10">
    <property type="entry name" value="Winged helix-like DNA-binding domain superfamily/Winged helix DNA-binding domain"/>
    <property type="match status" value="1"/>
</dbReference>
<dbReference type="InterPro" id="IPR036388">
    <property type="entry name" value="WH-like_DNA-bd_sf"/>
</dbReference>
<evidence type="ECO:0000313" key="6">
    <source>
        <dbReference type="EMBL" id="KCZ95699.1"/>
    </source>
</evidence>
<proteinExistence type="inferred from homology"/>